<evidence type="ECO:0000313" key="1">
    <source>
        <dbReference type="EMBL" id="VFQ87140.1"/>
    </source>
</evidence>
<dbReference type="EMBL" id="OOIL02003357">
    <property type="protein sequence ID" value="VFQ87140.1"/>
    <property type="molecule type" value="Genomic_DNA"/>
</dbReference>
<evidence type="ECO:0000313" key="2">
    <source>
        <dbReference type="Proteomes" id="UP000595140"/>
    </source>
</evidence>
<sequence>MRMKNFIQSIDYDLWIVTTHGPFVPMTTAGEHQVPTPMEKLTTNGKKKLSLNAKALNVLFCALGQDEFAREMKKGKASITFKRELDKVSIAFKRELDKVFIAFLKDIS</sequence>
<keyword evidence="2" id="KW-1185">Reference proteome</keyword>
<dbReference type="OrthoDB" id="1733307at2759"/>
<name>A0A484MEE9_9ASTE</name>
<dbReference type="AlphaFoldDB" id="A0A484MEE9"/>
<gene>
    <name evidence="1" type="ORF">CCAM_LOCUS28916</name>
</gene>
<reference evidence="1 2" key="1">
    <citation type="submission" date="2018-04" db="EMBL/GenBank/DDBJ databases">
        <authorList>
            <person name="Vogel A."/>
        </authorList>
    </citation>
    <scope>NUCLEOTIDE SEQUENCE [LARGE SCALE GENOMIC DNA]</scope>
</reference>
<organism evidence="1 2">
    <name type="scientific">Cuscuta campestris</name>
    <dbReference type="NCBI Taxonomy" id="132261"/>
    <lineage>
        <taxon>Eukaryota</taxon>
        <taxon>Viridiplantae</taxon>
        <taxon>Streptophyta</taxon>
        <taxon>Embryophyta</taxon>
        <taxon>Tracheophyta</taxon>
        <taxon>Spermatophyta</taxon>
        <taxon>Magnoliopsida</taxon>
        <taxon>eudicotyledons</taxon>
        <taxon>Gunneridae</taxon>
        <taxon>Pentapetalae</taxon>
        <taxon>asterids</taxon>
        <taxon>lamiids</taxon>
        <taxon>Solanales</taxon>
        <taxon>Convolvulaceae</taxon>
        <taxon>Cuscuteae</taxon>
        <taxon>Cuscuta</taxon>
        <taxon>Cuscuta subgen. Grammica</taxon>
        <taxon>Cuscuta sect. Cleistogrammica</taxon>
    </lineage>
</organism>
<dbReference type="Proteomes" id="UP000595140">
    <property type="component" value="Unassembled WGS sequence"/>
</dbReference>
<proteinExistence type="predicted"/>
<accession>A0A484MEE9</accession>
<protein>
    <submittedName>
        <fullName evidence="1">Uncharacterized protein</fullName>
    </submittedName>
</protein>